<proteinExistence type="predicted"/>
<dbReference type="InterPro" id="IPR014770">
    <property type="entry name" value="Munc13_1"/>
</dbReference>
<evidence type="ECO:0000256" key="1">
    <source>
        <dbReference type="SAM" id="MobiDB-lite"/>
    </source>
</evidence>
<feature type="compositionally biased region" description="Polar residues" evidence="1">
    <location>
        <begin position="889"/>
        <end position="902"/>
    </location>
</feature>
<evidence type="ECO:0000313" key="4">
    <source>
        <dbReference type="EMBL" id="CAH1418959.1"/>
    </source>
</evidence>
<comment type="caution">
    <text evidence="4">The sequence shown here is derived from an EMBL/GenBank/DDBJ whole genome shotgun (WGS) entry which is preliminary data.</text>
</comment>
<reference evidence="4 5" key="1">
    <citation type="submission" date="2022-01" db="EMBL/GenBank/DDBJ databases">
        <authorList>
            <person name="Xiong W."/>
            <person name="Schranz E."/>
        </authorList>
    </citation>
    <scope>NUCLEOTIDE SEQUENCE [LARGE SCALE GENOMIC DNA]</scope>
</reference>
<accession>A0AAU9LTM4</accession>
<dbReference type="InterPro" id="IPR014772">
    <property type="entry name" value="Munc13_dom-2"/>
</dbReference>
<dbReference type="EMBL" id="CAKMRJ010000177">
    <property type="protein sequence ID" value="CAH1418959.1"/>
    <property type="molecule type" value="Genomic_DNA"/>
</dbReference>
<dbReference type="Pfam" id="PF25761">
    <property type="entry name" value="TPR_PATROL1"/>
    <property type="match status" value="1"/>
</dbReference>
<dbReference type="InterPro" id="IPR008528">
    <property type="entry name" value="unc-13_homologue"/>
</dbReference>
<organism evidence="4 5">
    <name type="scientific">Lactuca virosa</name>
    <dbReference type="NCBI Taxonomy" id="75947"/>
    <lineage>
        <taxon>Eukaryota</taxon>
        <taxon>Viridiplantae</taxon>
        <taxon>Streptophyta</taxon>
        <taxon>Embryophyta</taxon>
        <taxon>Tracheophyta</taxon>
        <taxon>Spermatophyta</taxon>
        <taxon>Magnoliopsida</taxon>
        <taxon>eudicotyledons</taxon>
        <taxon>Gunneridae</taxon>
        <taxon>Pentapetalae</taxon>
        <taxon>asterids</taxon>
        <taxon>campanulids</taxon>
        <taxon>Asterales</taxon>
        <taxon>Asteraceae</taxon>
        <taxon>Cichorioideae</taxon>
        <taxon>Cichorieae</taxon>
        <taxon>Lactucinae</taxon>
        <taxon>Lactuca</taxon>
    </lineage>
</organism>
<dbReference type="PROSITE" id="PS51259">
    <property type="entry name" value="MHD2"/>
    <property type="match status" value="1"/>
</dbReference>
<feature type="region of interest" description="Disordered" evidence="1">
    <location>
        <begin position="208"/>
        <end position="246"/>
    </location>
</feature>
<evidence type="ECO:0000259" key="3">
    <source>
        <dbReference type="PROSITE" id="PS51259"/>
    </source>
</evidence>
<keyword evidence="5" id="KW-1185">Reference proteome</keyword>
<dbReference type="PANTHER" id="PTHR31280:SF26">
    <property type="entry name" value="MAMMALIAN UNCOORDINATED HOMOLOGY 13, DOMAIN 2"/>
    <property type="match status" value="1"/>
</dbReference>
<sequence length="1175" mass="130733">MAAITVAGNVWKRNFKKHAHALWIAQPRYELDQQAHRRLRIKGTSLRLHLIGEQIIEMGRDFLFLTSTNPCILVFVACQWTLSHLSLNLHIQAFINGEGYLQVVSFVSSVETRPCLRRNWTPPCPSSHSSTTTMVLTTSHEDFKDPTNHIDVPSPTAPQPVCLDAAAVDLSFPFGKIDGLDRDDLRTTAYEIFFTACRSSPGFGGRTGGASFHALNGGEVHTPLSPGSSSPGSPGSPRSPRYGVGMAGMSKTKKALGLKMLKRTPSTRRSISCGSNPLSPSGHGYYNNQSSISPRASFSTLPHHGKIKRPMTSAEIMRQQMKVTEGSDNRLRKTLMRTLVGQTGRRADTIILPLELLRQLKPAEFNDANEYHTWQKRQLKILEAGLLDHPSIPLDKSNAFAMRLREIIRGSDIKPIETNKSSETMKTVCNCVVSLSWRSPNASPTNVCHWANGYPLNVHLYVPLLRSIFDSKDETCVLDEVDELLELMKKTWPTLGITRAIHNLCLTWVLFERYVLTGQTENDLLSASFTMLTEVANDAKKVNRDPVYVQMLSATLNSIKTWSENRLLDYHGSFTRKSLGLMKNILPLVFCATKILEEDVPYYRLTSIDDDEEASGSKGNKVDRYIRSSLKNAFVKMVENGYAINGSMMVQEVSGKLIELADETEELVIREMEMFSPVLKKWHPIAGGVAAVTLHACYGNMLRQFLTAHSVISKETVAVLQRADKLEKVLVNVVIEDSIECEDGGKAVVREMVTYEVDSTVLKFLRQWIQDSLKNAKDVVQKAKESETWNPKSKSEPYAQSAMELMKQTKDGVDSFFDIPIGVTEDLVREFANAVEQIVQDYTIFVASCGSKQSYVPSLPPLSRCGRGSKFIKLWRKASPACTAPPMNSEASSEEGNFARPSTSRGTQRLYIRLNTLHYICLQLNSIEKNLALSPKIVLSPRNRIGGSRRQHGGGSYFDQTRSALQSASQHVSEAAAYRLIFLDSNYLFYGSLYVGDVENSRITPALKIMKHNLTLLTAIVTDRAQPLALKEVMRASFDAYLTILLAGGSSRNFTRADFRLIEQDLKDLKRVFSKCGEGLIVEDAIDRETETAEGVVALMGQSTEQLVEEFTTLVCEASGVGMMSGGSGQKLPMPPTTGKWSSTDPNTILRILCHRNEGAANMFLKKAFQLPKRK</sequence>
<dbReference type="PROSITE" id="PS51258">
    <property type="entry name" value="MHD1"/>
    <property type="match status" value="1"/>
</dbReference>
<protein>
    <recommendedName>
        <fullName evidence="6">MHD1 domain-containing protein</fullName>
    </recommendedName>
</protein>
<feature type="domain" description="MHD1" evidence="2">
    <location>
        <begin position="717"/>
        <end position="859"/>
    </location>
</feature>
<feature type="domain" description="MHD2" evidence="3">
    <location>
        <begin position="1000"/>
        <end position="1111"/>
    </location>
</feature>
<feature type="region of interest" description="Disordered" evidence="1">
    <location>
        <begin position="883"/>
        <end position="902"/>
    </location>
</feature>
<evidence type="ECO:0000259" key="2">
    <source>
        <dbReference type="PROSITE" id="PS51258"/>
    </source>
</evidence>
<dbReference type="AlphaFoldDB" id="A0AAU9LTM4"/>
<dbReference type="InterPro" id="IPR057984">
    <property type="entry name" value="PATROL1_C"/>
</dbReference>
<gene>
    <name evidence="4" type="ORF">LVIROSA_LOCUS6525</name>
</gene>
<name>A0AAU9LTM4_9ASTR</name>
<feature type="compositionally biased region" description="Low complexity" evidence="1">
    <location>
        <begin position="225"/>
        <end position="241"/>
    </location>
</feature>
<dbReference type="Proteomes" id="UP001157418">
    <property type="component" value="Unassembled WGS sequence"/>
</dbReference>
<evidence type="ECO:0000313" key="5">
    <source>
        <dbReference type="Proteomes" id="UP001157418"/>
    </source>
</evidence>
<dbReference type="PANTHER" id="PTHR31280">
    <property type="entry name" value="PROTEIN UNC-13 HOMOLOG"/>
    <property type="match status" value="1"/>
</dbReference>
<evidence type="ECO:0008006" key="6">
    <source>
        <dbReference type="Google" id="ProtNLM"/>
    </source>
</evidence>